<keyword evidence="2" id="KW-0732">Signal</keyword>
<feature type="region of interest" description="Disordered" evidence="1">
    <location>
        <begin position="537"/>
        <end position="577"/>
    </location>
</feature>
<gene>
    <name evidence="3" type="ORF">X777_14435</name>
</gene>
<feature type="chain" id="PRO_5001546020" description="Glycoprotein" evidence="2">
    <location>
        <begin position="23"/>
        <end position="577"/>
    </location>
</feature>
<dbReference type="Pfam" id="PF24664">
    <property type="entry name" value="Monjiviricetes_fusion"/>
    <property type="match status" value="2"/>
</dbReference>
<keyword evidence="4" id="KW-1185">Reference proteome</keyword>
<organism evidence="3 4">
    <name type="scientific">Ooceraea biroi</name>
    <name type="common">Clonal raider ant</name>
    <name type="synonym">Cerapachys biroi</name>
    <dbReference type="NCBI Taxonomy" id="2015173"/>
    <lineage>
        <taxon>Eukaryota</taxon>
        <taxon>Metazoa</taxon>
        <taxon>Ecdysozoa</taxon>
        <taxon>Arthropoda</taxon>
        <taxon>Hexapoda</taxon>
        <taxon>Insecta</taxon>
        <taxon>Pterygota</taxon>
        <taxon>Neoptera</taxon>
        <taxon>Endopterygota</taxon>
        <taxon>Hymenoptera</taxon>
        <taxon>Apocrita</taxon>
        <taxon>Aculeata</taxon>
        <taxon>Formicoidea</taxon>
        <taxon>Formicidae</taxon>
        <taxon>Dorylinae</taxon>
        <taxon>Ooceraea</taxon>
    </lineage>
</organism>
<evidence type="ECO:0000313" key="3">
    <source>
        <dbReference type="EMBL" id="EZA60625.1"/>
    </source>
</evidence>
<evidence type="ECO:0000256" key="2">
    <source>
        <dbReference type="SAM" id="SignalP"/>
    </source>
</evidence>
<name>A0A026WX54_OOCBI</name>
<accession>A0A026WX54</accession>
<reference evidence="3 4" key="1">
    <citation type="journal article" date="2014" name="Curr. Biol.">
        <title>The genome of the clonal raider ant Cerapachys biroi.</title>
        <authorList>
            <person name="Oxley P.R."/>
            <person name="Ji L."/>
            <person name="Fetter-Pruneda I."/>
            <person name="McKenzie S.K."/>
            <person name="Li C."/>
            <person name="Hu H."/>
            <person name="Zhang G."/>
            <person name="Kronauer D.J."/>
        </authorList>
    </citation>
    <scope>NUCLEOTIDE SEQUENCE [LARGE SCALE GENOMIC DNA]</scope>
</reference>
<feature type="signal peptide" evidence="2">
    <location>
        <begin position="1"/>
        <end position="22"/>
    </location>
</feature>
<protein>
    <recommendedName>
        <fullName evidence="5">Glycoprotein</fullName>
    </recommendedName>
</protein>
<dbReference type="AlphaFoldDB" id="A0A026WX54"/>
<dbReference type="Proteomes" id="UP000053097">
    <property type="component" value="Unassembled WGS sequence"/>
</dbReference>
<sequence>MEPLTKNILLFIILLIKWTHNAYEIIGYDCGAPTTNITTMSLLNIEECDISQVTVNSSRQFVQLLQLNDFQTVHVIQCKVEIDRLIRKCGMFSHTMDVHNGKFSYIQEVTKDTCLRMHQFGNAQIEGVIITGIKSNETSSRPVTFAGNVDSSGTCTGGAYSDYYGSWTEVVVIETIKITLYDYDADVRINSNRVRGGGREDGGRSGITCELGDTTCIDIKDGNTFWDALPQDACKFSRYKRSQTIYSITSEETSFALATRGEEVICGHVLVRTEHPKLVIFPTEPGLGLFKAPKRVNNLDIFAYMNSKFIYIEKYISHQINQLYRNNINTVNQSYFLTPQTHVLLRQGIQISCNPLAPTMYLLGNSWYKLAPRPVDTLPPVIMKPLTKPTWKYINPGSLATSGIYTEQDLETLRDHIMFPAERPAVLNTVARGVMGRPTTLHGGSIANLLDETSIEKIAISTWEKFWNKFLIFGNLSAECIAIYLLVRVAKLVLDTIVHGYALHTVYGWSLYLVGAIWDSLTQLLLHLGRKKPMLSCDASSPETGHKTDGDAAKPTAPETSDGRSPSTSSVYPLLPS</sequence>
<proteinExistence type="predicted"/>
<dbReference type="OrthoDB" id="7694428at2759"/>
<evidence type="ECO:0008006" key="5">
    <source>
        <dbReference type="Google" id="ProtNLM"/>
    </source>
</evidence>
<dbReference type="EMBL" id="KK107074">
    <property type="protein sequence ID" value="EZA60625.1"/>
    <property type="molecule type" value="Genomic_DNA"/>
</dbReference>
<evidence type="ECO:0000313" key="4">
    <source>
        <dbReference type="Proteomes" id="UP000053097"/>
    </source>
</evidence>
<evidence type="ECO:0000256" key="1">
    <source>
        <dbReference type="SAM" id="MobiDB-lite"/>
    </source>
</evidence>